<comment type="subcellular location">
    <subcellularLocation>
        <location evidence="2">Cytoplasm</location>
        <location evidence="2">Perinuclear region</location>
    </subcellularLocation>
    <subcellularLocation>
        <location evidence="1">Nucleus membrane</location>
        <topology evidence="1">Peripheral membrane protein</topology>
        <orientation evidence="1">Cytoplasmic side</orientation>
    </subcellularLocation>
</comment>
<dbReference type="GO" id="GO:0031965">
    <property type="term" value="C:nuclear membrane"/>
    <property type="evidence" value="ECO:0007669"/>
    <property type="project" value="UniProtKB-SubCell"/>
</dbReference>
<keyword evidence="11" id="KW-1185">Reference proteome</keyword>
<dbReference type="EMBL" id="ML996689">
    <property type="protein sequence ID" value="KAF2403720.1"/>
    <property type="molecule type" value="Genomic_DNA"/>
</dbReference>
<dbReference type="Gene3D" id="3.10.20.90">
    <property type="entry name" value="Phosphatidylinositol 3-kinase Catalytic Subunit, Chain A, domain 1"/>
    <property type="match status" value="1"/>
</dbReference>
<gene>
    <name evidence="10" type="ORF">EJ06DRAFT_527324</name>
</gene>
<evidence type="ECO:0000313" key="10">
    <source>
        <dbReference type="EMBL" id="KAF2403720.1"/>
    </source>
</evidence>
<dbReference type="GO" id="GO:0006511">
    <property type="term" value="P:ubiquitin-dependent protein catabolic process"/>
    <property type="evidence" value="ECO:0007669"/>
    <property type="project" value="InterPro"/>
</dbReference>
<dbReference type="Pfam" id="PF05020">
    <property type="entry name" value="zf-NPL4"/>
    <property type="match status" value="1"/>
</dbReference>
<dbReference type="InterPro" id="IPR007716">
    <property type="entry name" value="NPL4_Zn-bd_put"/>
</dbReference>
<feature type="domain" description="MPN" evidence="9">
    <location>
        <begin position="255"/>
        <end position="392"/>
    </location>
</feature>
<reference evidence="10" key="1">
    <citation type="journal article" date="2020" name="Stud. Mycol.">
        <title>101 Dothideomycetes genomes: a test case for predicting lifestyles and emergence of pathogens.</title>
        <authorList>
            <person name="Haridas S."/>
            <person name="Albert R."/>
            <person name="Binder M."/>
            <person name="Bloem J."/>
            <person name="Labutti K."/>
            <person name="Salamov A."/>
            <person name="Andreopoulos B."/>
            <person name="Baker S."/>
            <person name="Barry K."/>
            <person name="Bills G."/>
            <person name="Bluhm B."/>
            <person name="Cannon C."/>
            <person name="Castanera R."/>
            <person name="Culley D."/>
            <person name="Daum C."/>
            <person name="Ezra D."/>
            <person name="Gonzalez J."/>
            <person name="Henrissat B."/>
            <person name="Kuo A."/>
            <person name="Liang C."/>
            <person name="Lipzen A."/>
            <person name="Lutzoni F."/>
            <person name="Magnuson J."/>
            <person name="Mondo S."/>
            <person name="Nolan M."/>
            <person name="Ohm R."/>
            <person name="Pangilinan J."/>
            <person name="Park H.-J."/>
            <person name="Ramirez L."/>
            <person name="Alfaro M."/>
            <person name="Sun H."/>
            <person name="Tritt A."/>
            <person name="Yoshinaga Y."/>
            <person name="Zwiers L.-H."/>
            <person name="Turgeon B."/>
            <person name="Goodwin S."/>
            <person name="Spatafora J."/>
            <person name="Crous P."/>
            <person name="Grigoriev I."/>
        </authorList>
    </citation>
    <scope>NUCLEOTIDE SEQUENCE</scope>
    <source>
        <strain evidence="10">CBS 262.69</strain>
    </source>
</reference>
<evidence type="ECO:0000256" key="6">
    <source>
        <dbReference type="ARBA" id="ARBA00023010"/>
    </source>
</evidence>
<evidence type="ECO:0000256" key="7">
    <source>
        <dbReference type="ARBA" id="ARBA00024703"/>
    </source>
</evidence>
<dbReference type="InterPro" id="IPR037518">
    <property type="entry name" value="MPN"/>
</dbReference>
<comment type="similarity">
    <text evidence="3">Belongs to the NPL4 family.</text>
</comment>
<evidence type="ECO:0000256" key="8">
    <source>
        <dbReference type="SAM" id="MobiDB-lite"/>
    </source>
</evidence>
<dbReference type="Proteomes" id="UP000799640">
    <property type="component" value="Unassembled WGS sequence"/>
</dbReference>
<dbReference type="CDD" id="cd08061">
    <property type="entry name" value="MPN_NPL4"/>
    <property type="match status" value="1"/>
</dbReference>
<evidence type="ECO:0000259" key="9">
    <source>
        <dbReference type="PROSITE" id="PS50249"/>
    </source>
</evidence>
<feature type="compositionally biased region" description="Basic and acidic residues" evidence="8">
    <location>
        <begin position="138"/>
        <end position="152"/>
    </location>
</feature>
<dbReference type="Pfam" id="PF05021">
    <property type="entry name" value="NPL4"/>
    <property type="match status" value="1"/>
</dbReference>
<dbReference type="PROSITE" id="PS50249">
    <property type="entry name" value="MPN"/>
    <property type="match status" value="1"/>
</dbReference>
<sequence>MILRFRGRDGQFRLEVDPKDNFGSLEARMLAQLPPDVDFATLRICNKPQGGDSRKLSDLKKVTFKQVGLSNGELLYLDYSTSANGHASQAPPAPGSAQHLSGRPAFSSESISISGLNAQAKSAPTLRRDVKQSPLDDALDKKDGKIPRGRDPKMCRHGAKGMCDYCMPLEPYAPEYLAEKGIKHLSFHSYLRKVNAGKNKPESGTSYMPPLSELYFRVKPNCPAGHPSWPEGICTKCQPSAITLQPQAFRMVDHVEFSSPSIIDSFLNFWRQSGGQRLGYLYGRYEEYTEVPLGTKAVVEAIYEPPQVNEVDGVSLAEWENEETVEEVARLCGLEKLGVIFTDLLDAGAGDGSVICKRHADSFWLSSLETVFAARHQAKNPRPTKWSDSGRFGSNFVTCVISGDEDGQIAISCYQASNAAVEMVEADIIEPSADPSLMLVQSEEEEDQLGRVRYIPEVFYRKVNEYGANVLENAKPAFPVEYLFVTLTHGFPTVARPQFEASNFPVENRQALGHSQELSTLSKALKAKSGGVRLDKPAEVRHISDFHLLCFIPSLRILEKNDVALLCRVASTGDVSSGLQLLHNPNWATLLTIINESEG</sequence>
<evidence type="ECO:0000256" key="2">
    <source>
        <dbReference type="ARBA" id="ARBA00004556"/>
    </source>
</evidence>
<dbReference type="InterPro" id="IPR029071">
    <property type="entry name" value="Ubiquitin-like_domsf"/>
</dbReference>
<dbReference type="GO" id="GO:0048471">
    <property type="term" value="C:perinuclear region of cytoplasm"/>
    <property type="evidence" value="ECO:0007669"/>
    <property type="project" value="UniProtKB-SubCell"/>
</dbReference>
<protein>
    <recommendedName>
        <fullName evidence="4">Nuclear protein localization protein 4</fullName>
    </recommendedName>
</protein>
<evidence type="ECO:0000313" key="11">
    <source>
        <dbReference type="Proteomes" id="UP000799640"/>
    </source>
</evidence>
<organism evidence="10 11">
    <name type="scientific">Trichodelitschia bisporula</name>
    <dbReference type="NCBI Taxonomy" id="703511"/>
    <lineage>
        <taxon>Eukaryota</taxon>
        <taxon>Fungi</taxon>
        <taxon>Dikarya</taxon>
        <taxon>Ascomycota</taxon>
        <taxon>Pezizomycotina</taxon>
        <taxon>Dothideomycetes</taxon>
        <taxon>Dothideomycetes incertae sedis</taxon>
        <taxon>Phaeotrichales</taxon>
        <taxon>Phaeotrichaceae</taxon>
        <taxon>Trichodelitschia</taxon>
    </lineage>
</organism>
<dbReference type="AlphaFoldDB" id="A0A6G1I612"/>
<evidence type="ECO:0000256" key="3">
    <source>
        <dbReference type="ARBA" id="ARBA00011025"/>
    </source>
</evidence>
<feature type="region of interest" description="Disordered" evidence="8">
    <location>
        <begin position="117"/>
        <end position="152"/>
    </location>
</feature>
<proteinExistence type="inferred from homology"/>
<dbReference type="SUPFAM" id="SSF54236">
    <property type="entry name" value="Ubiquitin-like"/>
    <property type="match status" value="1"/>
</dbReference>
<keyword evidence="6" id="KW-0811">Translocation</keyword>
<evidence type="ECO:0000256" key="4">
    <source>
        <dbReference type="ARBA" id="ARBA00019709"/>
    </source>
</evidence>
<dbReference type="InterPro" id="IPR007717">
    <property type="entry name" value="NPL4_C"/>
</dbReference>
<comment type="function">
    <text evidence="7">Involved in the import of nuclear-targeted proteins into the nucleus and the export of poly(A) RNA out of the nucleus. Has a role in the endoplasmic reticulum-associated degradation (ERAD) pathway.</text>
</comment>
<dbReference type="GO" id="GO:0043130">
    <property type="term" value="F:ubiquitin binding"/>
    <property type="evidence" value="ECO:0007669"/>
    <property type="project" value="TreeGrafter"/>
</dbReference>
<keyword evidence="5" id="KW-0813">Transport</keyword>
<name>A0A6G1I612_9PEZI</name>
<dbReference type="OrthoDB" id="10251089at2759"/>
<dbReference type="PANTHER" id="PTHR12710">
    <property type="entry name" value="NUCLEAR PROTEIN LOCALIZATION 4"/>
    <property type="match status" value="1"/>
</dbReference>
<evidence type="ECO:0000256" key="1">
    <source>
        <dbReference type="ARBA" id="ARBA00004335"/>
    </source>
</evidence>
<feature type="region of interest" description="Disordered" evidence="8">
    <location>
        <begin position="85"/>
        <end position="104"/>
    </location>
</feature>
<dbReference type="Gene3D" id="3.40.140.10">
    <property type="entry name" value="Cytidine Deaminase, domain 2"/>
    <property type="match status" value="1"/>
</dbReference>
<dbReference type="InterPro" id="IPR016563">
    <property type="entry name" value="Npl4"/>
</dbReference>
<dbReference type="GO" id="GO:0015031">
    <property type="term" value="P:protein transport"/>
    <property type="evidence" value="ECO:0007669"/>
    <property type="project" value="UniProtKB-KW"/>
</dbReference>
<feature type="compositionally biased region" description="Low complexity" evidence="8">
    <location>
        <begin position="85"/>
        <end position="99"/>
    </location>
</feature>
<dbReference type="PANTHER" id="PTHR12710:SF0">
    <property type="entry name" value="NUCLEAR PROTEIN LOCALIZATION PROTEIN 4 HOMOLOG"/>
    <property type="match status" value="1"/>
</dbReference>
<evidence type="ECO:0000256" key="5">
    <source>
        <dbReference type="ARBA" id="ARBA00022816"/>
    </source>
</evidence>
<keyword evidence="5" id="KW-0509">mRNA transport</keyword>
<dbReference type="PIRSF" id="PIRSF010052">
    <property type="entry name" value="Polyub_prc_Npl4"/>
    <property type="match status" value="1"/>
</dbReference>
<dbReference type="GO" id="GO:0031625">
    <property type="term" value="F:ubiquitin protein ligase binding"/>
    <property type="evidence" value="ECO:0007669"/>
    <property type="project" value="TreeGrafter"/>
</dbReference>
<accession>A0A6G1I612</accession>
<dbReference type="GO" id="GO:0051028">
    <property type="term" value="P:mRNA transport"/>
    <property type="evidence" value="ECO:0007669"/>
    <property type="project" value="UniProtKB-KW"/>
</dbReference>
<keyword evidence="6" id="KW-0653">Protein transport</keyword>